<proteinExistence type="predicted"/>
<dbReference type="AlphaFoldDB" id="A0A444WIA2"/>
<dbReference type="GO" id="GO:0016740">
    <property type="term" value="F:transferase activity"/>
    <property type="evidence" value="ECO:0007669"/>
    <property type="project" value="UniProtKB-KW"/>
</dbReference>
<sequence length="366" mass="42640">MKRILVVNEGFSNNLGDQAIKKSLVQFFEDRNYLVDFSYYSNPKIQSLPKYDYFFNDTSSLIELRLKLKSNPIFNFLLILKNYLRFVKWYLKNRRFIKNLLVNGRYDYVVIGGGQLINTTNRVSPSLFSIAAYTWSTLSCNRSKLVFLGVGVAGKFNVVEKKLYKIALNKASKIWVRDKFSNLVLSDTFNIQSEIIPDVVFYDESLNSSKRVKQKIALVGIYSFHEYNVKHKNQLLELEDFYLPWVNKVKKLKSDGYIVELFYTTKTDAIETITFQKVLYQKYDIDIKVLSATSLNELYLSLLDVDFVYSGRMHALIFGLKAGCKVEAFITSDKLQTFNDEYIIGNKSPFEYREMLINAINDYFVI</sequence>
<evidence type="ECO:0000313" key="2">
    <source>
        <dbReference type="EMBL" id="RYJ45588.1"/>
    </source>
</evidence>
<organism evidence="2 3">
    <name type="scientific">Flavobacterium beibuense</name>
    <dbReference type="NCBI Taxonomy" id="657326"/>
    <lineage>
        <taxon>Bacteria</taxon>
        <taxon>Pseudomonadati</taxon>
        <taxon>Bacteroidota</taxon>
        <taxon>Flavobacteriia</taxon>
        <taxon>Flavobacteriales</taxon>
        <taxon>Flavobacteriaceae</taxon>
        <taxon>Flavobacterium</taxon>
    </lineage>
</organism>
<protein>
    <submittedName>
        <fullName evidence="2">Polysaccharide pyruvyl transferase family protein</fullName>
    </submittedName>
</protein>
<gene>
    <name evidence="2" type="ORF">NU09_0180</name>
</gene>
<dbReference type="OrthoDB" id="1438705at2"/>
<name>A0A444WIA2_9FLAO</name>
<dbReference type="Proteomes" id="UP000289775">
    <property type="component" value="Unassembled WGS sequence"/>
</dbReference>
<dbReference type="EMBL" id="JUIW01000001">
    <property type="protein sequence ID" value="RYJ45588.1"/>
    <property type="molecule type" value="Genomic_DNA"/>
</dbReference>
<dbReference type="PANTHER" id="PTHR36836">
    <property type="entry name" value="COLANIC ACID BIOSYNTHESIS PROTEIN WCAK"/>
    <property type="match status" value="1"/>
</dbReference>
<accession>A0A444WIA2</accession>
<comment type="caution">
    <text evidence="2">The sequence shown here is derived from an EMBL/GenBank/DDBJ whole genome shotgun (WGS) entry which is preliminary data.</text>
</comment>
<dbReference type="Pfam" id="PF04230">
    <property type="entry name" value="PS_pyruv_trans"/>
    <property type="match status" value="1"/>
</dbReference>
<dbReference type="RefSeq" id="WP_129749362.1">
    <property type="nucleotide sequence ID" value="NZ_JUIW01000001.1"/>
</dbReference>
<dbReference type="PANTHER" id="PTHR36836:SF1">
    <property type="entry name" value="COLANIC ACID BIOSYNTHESIS PROTEIN WCAK"/>
    <property type="match status" value="1"/>
</dbReference>
<evidence type="ECO:0000313" key="3">
    <source>
        <dbReference type="Proteomes" id="UP000289775"/>
    </source>
</evidence>
<evidence type="ECO:0000259" key="1">
    <source>
        <dbReference type="Pfam" id="PF04230"/>
    </source>
</evidence>
<keyword evidence="3" id="KW-1185">Reference proteome</keyword>
<reference evidence="2 3" key="1">
    <citation type="submission" date="2014-12" db="EMBL/GenBank/DDBJ databases">
        <title>Genome sequence of Flavobacterium beibuense RSKm HC5.</title>
        <authorList>
            <person name="Kim J.F."/>
            <person name="Song J.Y."/>
            <person name="Kwak M.-J."/>
            <person name="Lee S.-W."/>
        </authorList>
    </citation>
    <scope>NUCLEOTIDE SEQUENCE [LARGE SCALE GENOMIC DNA]</scope>
    <source>
        <strain evidence="2 3">RSKm HC5</strain>
    </source>
</reference>
<feature type="domain" description="Polysaccharide pyruvyl transferase" evidence="1">
    <location>
        <begin position="14"/>
        <end position="326"/>
    </location>
</feature>
<keyword evidence="2" id="KW-0808">Transferase</keyword>
<dbReference type="InterPro" id="IPR007345">
    <property type="entry name" value="Polysacch_pyruvyl_Trfase"/>
</dbReference>